<dbReference type="PANTHER" id="PTHR40278">
    <property type="entry name" value="DNA UTILIZATION PROTEIN HOFN"/>
    <property type="match status" value="1"/>
</dbReference>
<protein>
    <submittedName>
        <fullName evidence="4">Tfp pilus assembly protein PilN</fullName>
    </submittedName>
</protein>
<keyword evidence="3" id="KW-1133">Transmembrane helix</keyword>
<feature type="transmembrane region" description="Helical" evidence="3">
    <location>
        <begin position="21"/>
        <end position="43"/>
    </location>
</feature>
<feature type="compositionally biased region" description="Polar residues" evidence="2">
    <location>
        <begin position="198"/>
        <end position="210"/>
    </location>
</feature>
<dbReference type="AlphaFoldDB" id="A0A0W0TKS4"/>
<dbReference type="Pfam" id="PF05137">
    <property type="entry name" value="PilN"/>
    <property type="match status" value="1"/>
</dbReference>
<keyword evidence="3" id="KW-0472">Membrane</keyword>
<evidence type="ECO:0000256" key="1">
    <source>
        <dbReference type="SAM" id="Coils"/>
    </source>
</evidence>
<comment type="caution">
    <text evidence="4">The sequence shown here is derived from an EMBL/GenBank/DDBJ whole genome shotgun (WGS) entry which is preliminary data.</text>
</comment>
<dbReference type="InterPro" id="IPR007813">
    <property type="entry name" value="PilN"/>
</dbReference>
<sequence>MTEINLLPWREIKREHEKKQFTTMLLAALIFAAGTVFLFNYYATSLVDGETQRNQRLQDEINTLNQQIEEIKKLKEIREALISRMTIVQNLQATRTLTVHLFDELVKVVPDGVYLTQVQRSEDRITVLGYSESNTNVSMLMRNIERNPWIKDPVLTEIKKTTANPAAADPNAPADTKTSNKNEFKLSFILKPELKQELQPSTTNPVKPKP</sequence>
<reference evidence="4 5" key="1">
    <citation type="submission" date="2015-11" db="EMBL/GenBank/DDBJ databases">
        <title>Genomic analysis of 38 Legionella species identifies large and diverse effector repertoires.</title>
        <authorList>
            <person name="Burstein D."/>
            <person name="Amaro F."/>
            <person name="Zusman T."/>
            <person name="Lifshitz Z."/>
            <person name="Cohen O."/>
            <person name="Gilbert J.A."/>
            <person name="Pupko T."/>
            <person name="Shuman H.A."/>
            <person name="Segal G."/>
        </authorList>
    </citation>
    <scope>NUCLEOTIDE SEQUENCE [LARGE SCALE GENOMIC DNA]</scope>
    <source>
        <strain evidence="4 5">SE-32A-C8</strain>
    </source>
</reference>
<gene>
    <name evidence="4" type="primary">pilN</name>
    <name evidence="4" type="ORF">Lery_2076</name>
</gene>
<dbReference type="EMBL" id="LNYA01000032">
    <property type="protein sequence ID" value="KTC95781.1"/>
    <property type="molecule type" value="Genomic_DNA"/>
</dbReference>
<keyword evidence="3" id="KW-0812">Transmembrane</keyword>
<evidence type="ECO:0000256" key="2">
    <source>
        <dbReference type="SAM" id="MobiDB-lite"/>
    </source>
</evidence>
<dbReference type="OrthoDB" id="5296173at2"/>
<dbReference type="RefSeq" id="WP_058527212.1">
    <property type="nucleotide sequence ID" value="NZ_LNYA01000032.1"/>
</dbReference>
<dbReference type="Proteomes" id="UP000054773">
    <property type="component" value="Unassembled WGS sequence"/>
</dbReference>
<keyword evidence="1" id="KW-0175">Coiled coil</keyword>
<feature type="coiled-coil region" evidence="1">
    <location>
        <begin position="47"/>
        <end position="84"/>
    </location>
</feature>
<dbReference type="PATRIC" id="fig|448.7.peg.2174"/>
<evidence type="ECO:0000256" key="3">
    <source>
        <dbReference type="SAM" id="Phobius"/>
    </source>
</evidence>
<dbReference type="PANTHER" id="PTHR40278:SF2">
    <property type="entry name" value="TYPE IV PILUS INNER MEMBRANE COMPONENT PILN"/>
    <property type="match status" value="1"/>
</dbReference>
<accession>A0A0W0TKS4</accession>
<name>A0A0W0TKS4_LEGER</name>
<evidence type="ECO:0000313" key="4">
    <source>
        <dbReference type="EMBL" id="KTC95781.1"/>
    </source>
</evidence>
<keyword evidence="5" id="KW-1185">Reference proteome</keyword>
<dbReference type="GO" id="GO:0043107">
    <property type="term" value="P:type IV pilus-dependent motility"/>
    <property type="evidence" value="ECO:0007669"/>
    <property type="project" value="TreeGrafter"/>
</dbReference>
<dbReference type="GO" id="GO:0043683">
    <property type="term" value="P:type IV pilus assembly"/>
    <property type="evidence" value="ECO:0007669"/>
    <property type="project" value="TreeGrafter"/>
</dbReference>
<feature type="region of interest" description="Disordered" evidence="2">
    <location>
        <begin position="191"/>
        <end position="210"/>
    </location>
</feature>
<dbReference type="InterPro" id="IPR052534">
    <property type="entry name" value="Extracell_DNA_Util/SecSys_Comp"/>
</dbReference>
<evidence type="ECO:0000313" key="5">
    <source>
        <dbReference type="Proteomes" id="UP000054773"/>
    </source>
</evidence>
<proteinExistence type="predicted"/>
<organism evidence="4 5">
    <name type="scientific">Legionella erythra</name>
    <dbReference type="NCBI Taxonomy" id="448"/>
    <lineage>
        <taxon>Bacteria</taxon>
        <taxon>Pseudomonadati</taxon>
        <taxon>Pseudomonadota</taxon>
        <taxon>Gammaproteobacteria</taxon>
        <taxon>Legionellales</taxon>
        <taxon>Legionellaceae</taxon>
        <taxon>Legionella</taxon>
    </lineage>
</organism>
<dbReference type="STRING" id="448.Lery_2076"/>